<keyword evidence="2" id="KW-1185">Reference proteome</keyword>
<accession>A0A8T9AUN4</accession>
<protein>
    <submittedName>
        <fullName evidence="1">Uncharacterized protein</fullName>
    </submittedName>
</protein>
<name>A0A8T9AUN4_9HYPH</name>
<evidence type="ECO:0000313" key="2">
    <source>
        <dbReference type="Proteomes" id="UP000235507"/>
    </source>
</evidence>
<dbReference type="OrthoDB" id="8421028at2"/>
<proteinExistence type="predicted"/>
<organism evidence="1 2">
    <name type="scientific">Mesorhizobium intechi</name>
    <dbReference type="NCBI Taxonomy" id="537601"/>
    <lineage>
        <taxon>Bacteria</taxon>
        <taxon>Pseudomonadati</taxon>
        <taxon>Pseudomonadota</taxon>
        <taxon>Alphaproteobacteria</taxon>
        <taxon>Hyphomicrobiales</taxon>
        <taxon>Phyllobacteriaceae</taxon>
        <taxon>Mesorhizobium</taxon>
    </lineage>
</organism>
<dbReference type="AlphaFoldDB" id="A0A8T9AUN4"/>
<reference evidence="1" key="1">
    <citation type="submission" date="2019-07" db="EMBL/GenBank/DDBJ databases">
        <title>Mesorhizobum intechiensis sp. nov. isolated from nodules of Lotus tenuis growing in lowlands of the Flooding Pampa, Argentina.</title>
        <authorList>
            <person name="Estrella M.J."/>
            <person name="Torres Tejerizo G.A."/>
            <person name="Cumpa Velazquez L.M."/>
            <person name="Fontana F."/>
            <person name="Hansen L."/>
            <person name="Pistorio M."/>
            <person name="Sannazzaro A.I."/>
        </authorList>
    </citation>
    <scope>NUCLEOTIDE SEQUENCE</scope>
    <source>
        <strain evidence="1">BD68</strain>
    </source>
</reference>
<gene>
    <name evidence="1" type="ORF">C1D09_011825</name>
</gene>
<dbReference type="EMBL" id="PNOT02000135">
    <property type="protein sequence ID" value="TSE11948.1"/>
    <property type="molecule type" value="Genomic_DNA"/>
</dbReference>
<dbReference type="Proteomes" id="UP000235507">
    <property type="component" value="Unassembled WGS sequence"/>
</dbReference>
<comment type="caution">
    <text evidence="1">The sequence shown here is derived from an EMBL/GenBank/DDBJ whole genome shotgun (WGS) entry which is preliminary data.</text>
</comment>
<evidence type="ECO:0000313" key="1">
    <source>
        <dbReference type="EMBL" id="TSE11948.1"/>
    </source>
</evidence>
<sequence>MPALFEDKKRDRTSPKKAGEDDFAFYDSSARKPFALYRQLVNGWLAEFPQTEQADLVKRLRGGSNVQYQATMAEIVVHAALRRLGHNVEIHPFCPHPTRRPDFLVKDANGGPLAFVEVTTFGPDLETVGRDNREAAIYNALETVKLPAGWLMGYSVEKHGKSSPSLGKLRSEVEAWGAQECGDNVQHMPSRIFDATDWKIELTLHGGYDKEKLYERKIAAAMSGVRSVAPHLDLRQALEIKGQRYRISETPYLIVVADCKGSIPVGDHVADALIDALFGSPCVHFRRRPDGGFDTENDRTNDGYWGRHGAPRNRNVSAVVIFPEPNLWKLRDERWQPLIAYNPFEANPLSRGLLPLPGYDLDSEAEYVRKGGTQLADILELPAAWPPDD</sequence>